<keyword evidence="1" id="KW-1133">Transmembrane helix</keyword>
<dbReference type="InterPro" id="IPR045340">
    <property type="entry name" value="DUF6533"/>
</dbReference>
<evidence type="ECO:0000313" key="3">
    <source>
        <dbReference type="EMBL" id="KAF9786758.1"/>
    </source>
</evidence>
<comment type="caution">
    <text evidence="3">The sequence shown here is derived from an EMBL/GenBank/DDBJ whole genome shotgun (WGS) entry which is preliminary data.</text>
</comment>
<feature type="transmembrane region" description="Helical" evidence="1">
    <location>
        <begin position="140"/>
        <end position="164"/>
    </location>
</feature>
<organism evidence="3 4">
    <name type="scientific">Thelephora terrestris</name>
    <dbReference type="NCBI Taxonomy" id="56493"/>
    <lineage>
        <taxon>Eukaryota</taxon>
        <taxon>Fungi</taxon>
        <taxon>Dikarya</taxon>
        <taxon>Basidiomycota</taxon>
        <taxon>Agaricomycotina</taxon>
        <taxon>Agaricomycetes</taxon>
        <taxon>Thelephorales</taxon>
        <taxon>Thelephoraceae</taxon>
        <taxon>Thelephora</taxon>
    </lineage>
</organism>
<name>A0A9P6HGX0_9AGAM</name>
<protein>
    <recommendedName>
        <fullName evidence="2">DUF6533 domain-containing protein</fullName>
    </recommendedName>
</protein>
<feature type="transmembrane region" description="Helical" evidence="1">
    <location>
        <begin position="193"/>
        <end position="211"/>
    </location>
</feature>
<dbReference type="Pfam" id="PF20151">
    <property type="entry name" value="DUF6533"/>
    <property type="match status" value="1"/>
</dbReference>
<feature type="transmembrane region" description="Helical" evidence="1">
    <location>
        <begin position="20"/>
        <end position="40"/>
    </location>
</feature>
<reference evidence="3" key="2">
    <citation type="submission" date="2020-11" db="EMBL/GenBank/DDBJ databases">
        <authorList>
            <consortium name="DOE Joint Genome Institute"/>
            <person name="Kuo A."/>
            <person name="Miyauchi S."/>
            <person name="Kiss E."/>
            <person name="Drula E."/>
            <person name="Kohler A."/>
            <person name="Sanchez-Garcia M."/>
            <person name="Andreopoulos B."/>
            <person name="Barry K.W."/>
            <person name="Bonito G."/>
            <person name="Buee M."/>
            <person name="Carver A."/>
            <person name="Chen C."/>
            <person name="Cichocki N."/>
            <person name="Clum A."/>
            <person name="Culley D."/>
            <person name="Crous P.W."/>
            <person name="Fauchery L."/>
            <person name="Girlanda M."/>
            <person name="Hayes R."/>
            <person name="Keri Z."/>
            <person name="Labutti K."/>
            <person name="Lipzen A."/>
            <person name="Lombard V."/>
            <person name="Magnuson J."/>
            <person name="Maillard F."/>
            <person name="Morin E."/>
            <person name="Murat C."/>
            <person name="Nolan M."/>
            <person name="Ohm R."/>
            <person name="Pangilinan J."/>
            <person name="Pereira M."/>
            <person name="Perotto S."/>
            <person name="Peter M."/>
            <person name="Riley R."/>
            <person name="Sitrit Y."/>
            <person name="Stielow B."/>
            <person name="Szollosi G."/>
            <person name="Zifcakova L."/>
            <person name="Stursova M."/>
            <person name="Spatafora J.W."/>
            <person name="Tedersoo L."/>
            <person name="Vaario L.-M."/>
            <person name="Yamada A."/>
            <person name="Yan M."/>
            <person name="Wang P."/>
            <person name="Xu J."/>
            <person name="Bruns T."/>
            <person name="Baldrian P."/>
            <person name="Vilgalys R."/>
            <person name="Henrissat B."/>
            <person name="Grigoriev I.V."/>
            <person name="Hibbett D."/>
            <person name="Nagy L.G."/>
            <person name="Martin F.M."/>
        </authorList>
    </citation>
    <scope>NUCLEOTIDE SEQUENCE</scope>
    <source>
        <strain evidence="3">UH-Tt-Lm1</strain>
    </source>
</reference>
<dbReference type="OrthoDB" id="2803865at2759"/>
<dbReference type="AlphaFoldDB" id="A0A9P6HGX0"/>
<gene>
    <name evidence="3" type="ORF">BJ322DRAFT_1106877</name>
</gene>
<evidence type="ECO:0000259" key="2">
    <source>
        <dbReference type="Pfam" id="PF20151"/>
    </source>
</evidence>
<evidence type="ECO:0000256" key="1">
    <source>
        <dbReference type="SAM" id="Phobius"/>
    </source>
</evidence>
<reference evidence="3" key="1">
    <citation type="journal article" date="2020" name="Nat. Commun.">
        <title>Large-scale genome sequencing of mycorrhizal fungi provides insights into the early evolution of symbiotic traits.</title>
        <authorList>
            <person name="Miyauchi S."/>
            <person name="Kiss E."/>
            <person name="Kuo A."/>
            <person name="Drula E."/>
            <person name="Kohler A."/>
            <person name="Sanchez-Garcia M."/>
            <person name="Morin E."/>
            <person name="Andreopoulos B."/>
            <person name="Barry K.W."/>
            <person name="Bonito G."/>
            <person name="Buee M."/>
            <person name="Carver A."/>
            <person name="Chen C."/>
            <person name="Cichocki N."/>
            <person name="Clum A."/>
            <person name="Culley D."/>
            <person name="Crous P.W."/>
            <person name="Fauchery L."/>
            <person name="Girlanda M."/>
            <person name="Hayes R.D."/>
            <person name="Keri Z."/>
            <person name="LaButti K."/>
            <person name="Lipzen A."/>
            <person name="Lombard V."/>
            <person name="Magnuson J."/>
            <person name="Maillard F."/>
            <person name="Murat C."/>
            <person name="Nolan M."/>
            <person name="Ohm R.A."/>
            <person name="Pangilinan J."/>
            <person name="Pereira M.F."/>
            <person name="Perotto S."/>
            <person name="Peter M."/>
            <person name="Pfister S."/>
            <person name="Riley R."/>
            <person name="Sitrit Y."/>
            <person name="Stielow J.B."/>
            <person name="Szollosi G."/>
            <person name="Zifcakova L."/>
            <person name="Stursova M."/>
            <person name="Spatafora J.W."/>
            <person name="Tedersoo L."/>
            <person name="Vaario L.M."/>
            <person name="Yamada A."/>
            <person name="Yan M."/>
            <person name="Wang P."/>
            <person name="Xu J."/>
            <person name="Bruns T."/>
            <person name="Baldrian P."/>
            <person name="Vilgalys R."/>
            <person name="Dunand C."/>
            <person name="Henrissat B."/>
            <person name="Grigoriev I.V."/>
            <person name="Hibbett D."/>
            <person name="Nagy L.G."/>
            <person name="Martin F.M."/>
        </authorList>
    </citation>
    <scope>NUCLEOTIDE SEQUENCE</scope>
    <source>
        <strain evidence="3">UH-Tt-Lm1</strain>
    </source>
</reference>
<sequence>MSDEVYNIIMIENEQQFTAYRYYALATCAILFYDWLLTLADEVKYVWFGKKSWTFWLFIAIRYCPMAYQFLQFAELAWESHDPELIYTADVGPIRIQPPFVCDAHSVLDMRKRPVPRPLRLGFDSYKPYSRIYAVTKKNVPIASGFALITVAQFGLGVSAAYLAGPYDPTKRPYKPAYNSCSFSRGPSPIETAYASLSIIYDTLAFLAVILQARRLRVWGFSTSTLLDTIAEDSTRYFAVIFTNHLVLVVTLTLGGVSTTIFDISELQPMASTACTYSHSLSFFQSPALTCESPNVQVLCLLSNGRFQVSPPDDFADPALAEESCGLVADQLVAHARHDI</sequence>
<keyword evidence="1" id="KW-0812">Transmembrane</keyword>
<accession>A0A9P6HGX0</accession>
<evidence type="ECO:0000313" key="4">
    <source>
        <dbReference type="Proteomes" id="UP000736335"/>
    </source>
</evidence>
<dbReference type="EMBL" id="WIUZ02000005">
    <property type="protein sequence ID" value="KAF9786758.1"/>
    <property type="molecule type" value="Genomic_DNA"/>
</dbReference>
<proteinExistence type="predicted"/>
<keyword evidence="4" id="KW-1185">Reference proteome</keyword>
<keyword evidence="1" id="KW-0472">Membrane</keyword>
<dbReference type="Proteomes" id="UP000736335">
    <property type="component" value="Unassembled WGS sequence"/>
</dbReference>
<feature type="domain" description="DUF6533" evidence="2">
    <location>
        <begin position="22"/>
        <end position="66"/>
    </location>
</feature>
<feature type="transmembrane region" description="Helical" evidence="1">
    <location>
        <begin position="52"/>
        <end position="71"/>
    </location>
</feature>